<comment type="similarity">
    <text evidence="1">Belongs to the asaB hydroxylase/desaturase family.</text>
</comment>
<evidence type="ECO:0000313" key="2">
    <source>
        <dbReference type="EMBL" id="OAX43987.1"/>
    </source>
</evidence>
<organism evidence="2 3">
    <name type="scientific">Rhizopogon vinicolor AM-OR11-026</name>
    <dbReference type="NCBI Taxonomy" id="1314800"/>
    <lineage>
        <taxon>Eukaryota</taxon>
        <taxon>Fungi</taxon>
        <taxon>Dikarya</taxon>
        <taxon>Basidiomycota</taxon>
        <taxon>Agaricomycotina</taxon>
        <taxon>Agaricomycetes</taxon>
        <taxon>Agaricomycetidae</taxon>
        <taxon>Boletales</taxon>
        <taxon>Suillineae</taxon>
        <taxon>Rhizopogonaceae</taxon>
        <taxon>Rhizopogon</taxon>
    </lineage>
</organism>
<dbReference type="PANTHER" id="PTHR34598">
    <property type="entry name" value="BLL6449 PROTEIN"/>
    <property type="match status" value="1"/>
</dbReference>
<sequence>MTSNENLSPGDVQATLNYTLPHPTGEPLYIYLICPPAPARVRQKNAIRDSRSVVISNVRGREDEFSLDTCGFEFLKYPSTVKEFFDEEVIKTRYYAEVDQLLKTHTGGKRVII</sequence>
<accession>A0A1B7NGD4</accession>
<protein>
    <submittedName>
        <fullName evidence="2">Uncharacterized protein</fullName>
    </submittedName>
</protein>
<evidence type="ECO:0000313" key="3">
    <source>
        <dbReference type="Proteomes" id="UP000092154"/>
    </source>
</evidence>
<dbReference type="OrthoDB" id="412788at2759"/>
<dbReference type="InterPro" id="IPR044053">
    <property type="entry name" value="AsaB-like"/>
</dbReference>
<gene>
    <name evidence="2" type="ORF">K503DRAFT_679867</name>
</gene>
<dbReference type="AlphaFoldDB" id="A0A1B7NGD4"/>
<dbReference type="GO" id="GO:0016491">
    <property type="term" value="F:oxidoreductase activity"/>
    <property type="evidence" value="ECO:0007669"/>
    <property type="project" value="InterPro"/>
</dbReference>
<dbReference type="InParanoid" id="A0A1B7NGD4"/>
<dbReference type="PANTHER" id="PTHR34598:SF3">
    <property type="entry name" value="OXIDOREDUCTASE AN1597"/>
    <property type="match status" value="1"/>
</dbReference>
<dbReference type="Proteomes" id="UP000092154">
    <property type="component" value="Unassembled WGS sequence"/>
</dbReference>
<dbReference type="EMBL" id="KV448130">
    <property type="protein sequence ID" value="OAX43987.1"/>
    <property type="molecule type" value="Genomic_DNA"/>
</dbReference>
<keyword evidence="3" id="KW-1185">Reference proteome</keyword>
<reference evidence="2 3" key="1">
    <citation type="submission" date="2016-06" db="EMBL/GenBank/DDBJ databases">
        <title>Comparative genomics of the ectomycorrhizal sister species Rhizopogon vinicolor and Rhizopogon vesiculosus (Basidiomycota: Boletales) reveals a divergence of the mating type B locus.</title>
        <authorList>
            <consortium name="DOE Joint Genome Institute"/>
            <person name="Mujic A.B."/>
            <person name="Kuo A."/>
            <person name="Tritt A."/>
            <person name="Lipzen A."/>
            <person name="Chen C."/>
            <person name="Johnson J."/>
            <person name="Sharma A."/>
            <person name="Barry K."/>
            <person name="Grigoriev I.V."/>
            <person name="Spatafora J.W."/>
        </authorList>
    </citation>
    <scope>NUCLEOTIDE SEQUENCE [LARGE SCALE GENOMIC DNA]</scope>
    <source>
        <strain evidence="2 3">AM-OR11-026</strain>
    </source>
</reference>
<dbReference type="STRING" id="1314800.A0A1B7NGD4"/>
<evidence type="ECO:0000256" key="1">
    <source>
        <dbReference type="ARBA" id="ARBA00023604"/>
    </source>
</evidence>
<name>A0A1B7NGD4_9AGAM</name>
<feature type="non-terminal residue" evidence="2">
    <location>
        <position position="113"/>
    </location>
</feature>
<proteinExistence type="inferred from homology"/>